<dbReference type="PANTHER" id="PTHR30269">
    <property type="entry name" value="TRANSMEMBRANE PROTEIN YFCA"/>
    <property type="match status" value="1"/>
</dbReference>
<sequence>MDTWQFWLVAMIGAVLTGAGKGGLPIVGALTVPVMSLAMSPALAAGLMLPVYVVSDMFGLYAYRKEFDRRVLWIACLGMSFGVALGWLTDKQIPENWVTVLVGVIAVAFSLNQLLRRAVVAAAKRAEVAPGVFWCTIAGFTSYVSHTGGPPYQVFTLPLGMKKAVFAGTSTIAFAYINALKLIPYWFVGRITLQSLETALYLMPVAAVSVFAGVWAVKRLPEKAFFTFVTWSLLVIGIDLVIKGLTGVEPLITLFSLL</sequence>
<evidence type="ECO:0000313" key="9">
    <source>
        <dbReference type="EMBL" id="NBZ87649.1"/>
    </source>
</evidence>
<comment type="similarity">
    <text evidence="2 8">Belongs to the 4-toluene sulfonate uptake permease (TSUP) (TC 2.A.102) family.</text>
</comment>
<comment type="subcellular location">
    <subcellularLocation>
        <location evidence="1 8">Cell membrane</location>
        <topology evidence="1 8">Multi-pass membrane protein</topology>
    </subcellularLocation>
</comment>
<feature type="transmembrane region" description="Helical" evidence="8">
    <location>
        <begin position="199"/>
        <end position="218"/>
    </location>
</feature>
<dbReference type="RefSeq" id="WP_168774465.1">
    <property type="nucleotide sequence ID" value="NZ_JAABNR010000007.1"/>
</dbReference>
<proteinExistence type="inferred from homology"/>
<keyword evidence="4 8" id="KW-1003">Cell membrane</keyword>
<protein>
    <recommendedName>
        <fullName evidence="8">Probable membrane transporter protein</fullName>
    </recommendedName>
</protein>
<feature type="transmembrane region" description="Helical" evidence="8">
    <location>
        <begin position="7"/>
        <end position="30"/>
    </location>
</feature>
<dbReference type="GO" id="GO:0005886">
    <property type="term" value="C:plasma membrane"/>
    <property type="evidence" value="ECO:0007669"/>
    <property type="project" value="UniProtKB-SubCell"/>
</dbReference>
<feature type="transmembrane region" description="Helical" evidence="8">
    <location>
        <begin position="224"/>
        <end position="242"/>
    </location>
</feature>
<feature type="transmembrane region" description="Helical" evidence="8">
    <location>
        <begin position="42"/>
        <end position="63"/>
    </location>
</feature>
<comment type="caution">
    <text evidence="9">The sequence shown here is derived from an EMBL/GenBank/DDBJ whole genome shotgun (WGS) entry which is preliminary data.</text>
</comment>
<evidence type="ECO:0000256" key="1">
    <source>
        <dbReference type="ARBA" id="ARBA00004651"/>
    </source>
</evidence>
<organism evidence="9 10">
    <name type="scientific">Stagnihabitans tardus</name>
    <dbReference type="NCBI Taxonomy" id="2699202"/>
    <lineage>
        <taxon>Bacteria</taxon>
        <taxon>Pseudomonadati</taxon>
        <taxon>Pseudomonadota</taxon>
        <taxon>Alphaproteobacteria</taxon>
        <taxon>Rhodobacterales</taxon>
        <taxon>Paracoccaceae</taxon>
        <taxon>Stagnihabitans</taxon>
    </lineage>
</organism>
<keyword evidence="3" id="KW-0813">Transport</keyword>
<evidence type="ECO:0000256" key="2">
    <source>
        <dbReference type="ARBA" id="ARBA00009142"/>
    </source>
</evidence>
<dbReference type="PANTHER" id="PTHR30269:SF37">
    <property type="entry name" value="MEMBRANE TRANSPORTER PROTEIN"/>
    <property type="match status" value="1"/>
</dbReference>
<name>A0AAE5BVB9_9RHOB</name>
<gene>
    <name evidence="9" type="ORF">GV832_08670</name>
</gene>
<dbReference type="InterPro" id="IPR002781">
    <property type="entry name" value="TM_pro_TauE-like"/>
</dbReference>
<evidence type="ECO:0000256" key="5">
    <source>
        <dbReference type="ARBA" id="ARBA00022692"/>
    </source>
</evidence>
<feature type="transmembrane region" description="Helical" evidence="8">
    <location>
        <begin position="95"/>
        <end position="115"/>
    </location>
</feature>
<feature type="transmembrane region" description="Helical" evidence="8">
    <location>
        <begin position="70"/>
        <end position="89"/>
    </location>
</feature>
<dbReference type="Proteomes" id="UP001193501">
    <property type="component" value="Unassembled WGS sequence"/>
</dbReference>
<dbReference type="InterPro" id="IPR052017">
    <property type="entry name" value="TSUP"/>
</dbReference>
<reference evidence="9" key="1">
    <citation type="submission" date="2020-01" db="EMBL/GenBank/DDBJ databases">
        <authorList>
            <person name="Chen W.-M."/>
        </authorList>
    </citation>
    <scope>NUCLEOTIDE SEQUENCE</scope>
    <source>
        <strain evidence="9">CYK-10</strain>
    </source>
</reference>
<evidence type="ECO:0000256" key="3">
    <source>
        <dbReference type="ARBA" id="ARBA00022448"/>
    </source>
</evidence>
<evidence type="ECO:0000256" key="8">
    <source>
        <dbReference type="RuleBase" id="RU363041"/>
    </source>
</evidence>
<accession>A0AAE5BVB9</accession>
<keyword evidence="7 8" id="KW-0472">Membrane</keyword>
<evidence type="ECO:0000256" key="6">
    <source>
        <dbReference type="ARBA" id="ARBA00022989"/>
    </source>
</evidence>
<evidence type="ECO:0000256" key="4">
    <source>
        <dbReference type="ARBA" id="ARBA00022475"/>
    </source>
</evidence>
<keyword evidence="6 8" id="KW-1133">Transmembrane helix</keyword>
<keyword evidence="5 8" id="KW-0812">Transmembrane</keyword>
<dbReference type="EMBL" id="JAABNR010000007">
    <property type="protein sequence ID" value="NBZ87649.1"/>
    <property type="molecule type" value="Genomic_DNA"/>
</dbReference>
<feature type="transmembrane region" description="Helical" evidence="8">
    <location>
        <begin position="164"/>
        <end position="187"/>
    </location>
</feature>
<dbReference type="AlphaFoldDB" id="A0AAE5BVB9"/>
<keyword evidence="10" id="KW-1185">Reference proteome</keyword>
<dbReference type="Pfam" id="PF01925">
    <property type="entry name" value="TauE"/>
    <property type="match status" value="1"/>
</dbReference>
<evidence type="ECO:0000313" key="10">
    <source>
        <dbReference type="Proteomes" id="UP001193501"/>
    </source>
</evidence>
<evidence type="ECO:0000256" key="7">
    <source>
        <dbReference type="ARBA" id="ARBA00023136"/>
    </source>
</evidence>